<dbReference type="Proteomes" id="UP000184442">
    <property type="component" value="Unassembled WGS sequence"/>
</dbReference>
<dbReference type="InterPro" id="IPR003594">
    <property type="entry name" value="HATPase_dom"/>
</dbReference>
<comment type="catalytic activity">
    <reaction evidence="1">
        <text>ATP + protein L-histidine = ADP + protein N-phospho-L-histidine.</text>
        <dbReference type="EC" id="2.7.13.3"/>
    </reaction>
</comment>
<dbReference type="SUPFAM" id="SSF53850">
    <property type="entry name" value="Periplasmic binding protein-like II"/>
    <property type="match status" value="1"/>
</dbReference>
<name>A0A1M6FDK3_9FIRM</name>
<dbReference type="EMBL" id="FQZS01000012">
    <property type="protein sequence ID" value="SHI95742.1"/>
    <property type="molecule type" value="Genomic_DNA"/>
</dbReference>
<dbReference type="CDD" id="cd00082">
    <property type="entry name" value="HisKA"/>
    <property type="match status" value="1"/>
</dbReference>
<evidence type="ECO:0000256" key="2">
    <source>
        <dbReference type="ARBA" id="ARBA00012438"/>
    </source>
</evidence>
<evidence type="ECO:0000256" key="5">
    <source>
        <dbReference type="ARBA" id="ARBA00022741"/>
    </source>
</evidence>
<dbReference type="Gene3D" id="3.40.190.10">
    <property type="entry name" value="Periplasmic binding protein-like II"/>
    <property type="match status" value="2"/>
</dbReference>
<dbReference type="Pfam" id="PF00497">
    <property type="entry name" value="SBP_bac_3"/>
    <property type="match status" value="1"/>
</dbReference>
<dbReference type="Pfam" id="PF00512">
    <property type="entry name" value="HisKA"/>
    <property type="match status" value="1"/>
</dbReference>
<dbReference type="InterPro" id="IPR004358">
    <property type="entry name" value="Sig_transdc_His_kin-like_C"/>
</dbReference>
<organism evidence="11 12">
    <name type="scientific">Lutispora thermophila DSM 19022</name>
    <dbReference type="NCBI Taxonomy" id="1122184"/>
    <lineage>
        <taxon>Bacteria</taxon>
        <taxon>Bacillati</taxon>
        <taxon>Bacillota</taxon>
        <taxon>Clostridia</taxon>
        <taxon>Lutisporales</taxon>
        <taxon>Lutisporaceae</taxon>
        <taxon>Lutispora</taxon>
    </lineage>
</organism>
<dbReference type="EC" id="2.7.13.3" evidence="2"/>
<dbReference type="SMART" id="SM00388">
    <property type="entry name" value="HisKA"/>
    <property type="match status" value="1"/>
</dbReference>
<sequence>MKLNISRNIFRVFLLSLVVFISLTFITKYFGLSIRKTTDLTDEEIEWLKNNGALIYASDKNAPPLRYLDDKDGQYKGVLIDYVHYLSIELGTKIEVTPLLWEDVMLELSSGNADMCDMFSSEERQKKFLFSKPIYNLRGILAINSNLTDEIKSLKDLKGRTMAIQKEDYASEYLSKYYPEIKQYFVADLEEALVLVAEGKADATLGDEPVMTYQIDKHNLHNKVTIIEKAIYENQVVFAIPKSKPKLVYILNKGISSMNEKNVLEKIQQKWFGISTPIVKYRDLDSIKGYILIFIIIVIAILGLMAIWNYSLKSQIKLRTKELEDSRNELQAVFDGMTEYMLVLDENKNIKNINRGFLKKLDKNKDQVLGANYKESLGVFSTKEFEQLIDKAIEEGVYITEELQINNYIYQVSLNILNSSNFGEKYILIFLFDVTNEKISANKLLQANKMSAIGELAAGIAHEIRNPLGIIRNHSYIIRNSASDWELVKKSLGFIDSAVARASKIIDNLLNFSRISGDSMEKTYMFNFVKNIFELQNKILQKNNIEYELICDERLMVITNQESLKHILINLISNAIDAMDNGGKIAFKAYEDSNNLVLECIDTGVGIAKENLEKIFNPFYTTKEPGKGTGLGLYIVYNEVKKLNGDITVDSKQGEGTAFKILIPLSKEVA</sequence>
<dbReference type="InterPro" id="IPR036097">
    <property type="entry name" value="HisK_dim/P_sf"/>
</dbReference>
<keyword evidence="8" id="KW-0902">Two-component regulatory system</keyword>
<dbReference type="GO" id="GO:0005524">
    <property type="term" value="F:ATP binding"/>
    <property type="evidence" value="ECO:0007669"/>
    <property type="project" value="UniProtKB-KW"/>
</dbReference>
<dbReference type="RefSeq" id="WP_073025977.1">
    <property type="nucleotide sequence ID" value="NZ_FQZS01000012.1"/>
</dbReference>
<dbReference type="OrthoDB" id="9784397at2"/>
<dbReference type="InterPro" id="IPR036890">
    <property type="entry name" value="HATPase_C_sf"/>
</dbReference>
<dbReference type="SMART" id="SM00062">
    <property type="entry name" value="PBPb"/>
    <property type="match status" value="1"/>
</dbReference>
<evidence type="ECO:0000313" key="12">
    <source>
        <dbReference type="Proteomes" id="UP000184442"/>
    </source>
</evidence>
<dbReference type="CDD" id="cd01007">
    <property type="entry name" value="PBP2_BvgS_HisK_like"/>
    <property type="match status" value="1"/>
</dbReference>
<evidence type="ECO:0000256" key="8">
    <source>
        <dbReference type="ARBA" id="ARBA00023012"/>
    </source>
</evidence>
<dbReference type="PANTHER" id="PTHR43065">
    <property type="entry name" value="SENSOR HISTIDINE KINASE"/>
    <property type="match status" value="1"/>
</dbReference>
<dbReference type="STRING" id="1122184.SAMN02745176_01905"/>
<dbReference type="InterPro" id="IPR005467">
    <property type="entry name" value="His_kinase_dom"/>
</dbReference>
<dbReference type="Gene3D" id="3.30.565.10">
    <property type="entry name" value="Histidine kinase-like ATPase, C-terminal domain"/>
    <property type="match status" value="1"/>
</dbReference>
<evidence type="ECO:0000313" key="11">
    <source>
        <dbReference type="EMBL" id="SHI95742.1"/>
    </source>
</evidence>
<evidence type="ECO:0000256" key="7">
    <source>
        <dbReference type="ARBA" id="ARBA00022840"/>
    </source>
</evidence>
<keyword evidence="6" id="KW-0418">Kinase</keyword>
<dbReference type="SUPFAM" id="SSF47384">
    <property type="entry name" value="Homodimeric domain of signal transducing histidine kinase"/>
    <property type="match status" value="1"/>
</dbReference>
<feature type="domain" description="Histidine kinase" evidence="10">
    <location>
        <begin position="459"/>
        <end position="667"/>
    </location>
</feature>
<proteinExistence type="predicted"/>
<keyword evidence="9" id="KW-0472">Membrane</keyword>
<dbReference type="PROSITE" id="PS50109">
    <property type="entry name" value="HIS_KIN"/>
    <property type="match status" value="1"/>
</dbReference>
<evidence type="ECO:0000259" key="10">
    <source>
        <dbReference type="PROSITE" id="PS50109"/>
    </source>
</evidence>
<keyword evidence="7" id="KW-0067">ATP-binding</keyword>
<keyword evidence="4" id="KW-0808">Transferase</keyword>
<dbReference type="InterPro" id="IPR003661">
    <property type="entry name" value="HisK_dim/P_dom"/>
</dbReference>
<dbReference type="InterPro" id="IPR035965">
    <property type="entry name" value="PAS-like_dom_sf"/>
</dbReference>
<evidence type="ECO:0000256" key="9">
    <source>
        <dbReference type="SAM" id="Phobius"/>
    </source>
</evidence>
<keyword evidence="9" id="KW-1133">Transmembrane helix</keyword>
<keyword evidence="12" id="KW-1185">Reference proteome</keyword>
<dbReference type="Gene3D" id="1.10.287.130">
    <property type="match status" value="1"/>
</dbReference>
<gene>
    <name evidence="11" type="ORF">SAMN02745176_01905</name>
</gene>
<evidence type="ECO:0000256" key="4">
    <source>
        <dbReference type="ARBA" id="ARBA00022679"/>
    </source>
</evidence>
<feature type="transmembrane region" description="Helical" evidence="9">
    <location>
        <begin position="290"/>
        <end position="311"/>
    </location>
</feature>
<evidence type="ECO:0000256" key="3">
    <source>
        <dbReference type="ARBA" id="ARBA00022553"/>
    </source>
</evidence>
<dbReference type="InterPro" id="IPR001638">
    <property type="entry name" value="Solute-binding_3/MltF_N"/>
</dbReference>
<keyword evidence="3" id="KW-0597">Phosphoprotein</keyword>
<keyword evidence="9" id="KW-0812">Transmembrane</keyword>
<dbReference type="GO" id="GO:0000155">
    <property type="term" value="F:phosphorelay sensor kinase activity"/>
    <property type="evidence" value="ECO:0007669"/>
    <property type="project" value="InterPro"/>
</dbReference>
<dbReference type="Gene3D" id="3.30.450.20">
    <property type="entry name" value="PAS domain"/>
    <property type="match status" value="1"/>
</dbReference>
<accession>A0A1M6FDK3</accession>
<protein>
    <recommendedName>
        <fullName evidence="2">histidine kinase</fullName>
        <ecNumber evidence="2">2.7.13.3</ecNumber>
    </recommendedName>
</protein>
<dbReference type="PRINTS" id="PR00344">
    <property type="entry name" value="BCTRLSENSOR"/>
</dbReference>
<dbReference type="PANTHER" id="PTHR43065:SF46">
    <property type="entry name" value="C4-DICARBOXYLATE TRANSPORT SENSOR PROTEIN DCTB"/>
    <property type="match status" value="1"/>
</dbReference>
<dbReference type="AlphaFoldDB" id="A0A1M6FDK3"/>
<dbReference type="Pfam" id="PF02518">
    <property type="entry name" value="HATPase_c"/>
    <property type="match status" value="1"/>
</dbReference>
<reference evidence="11 12" key="1">
    <citation type="submission" date="2016-11" db="EMBL/GenBank/DDBJ databases">
        <authorList>
            <person name="Jaros S."/>
            <person name="Januszkiewicz K."/>
            <person name="Wedrychowicz H."/>
        </authorList>
    </citation>
    <scope>NUCLEOTIDE SEQUENCE [LARGE SCALE GENOMIC DNA]</scope>
    <source>
        <strain evidence="11 12">DSM 19022</strain>
    </source>
</reference>
<dbReference type="SUPFAM" id="SSF55785">
    <property type="entry name" value="PYP-like sensor domain (PAS domain)"/>
    <property type="match status" value="1"/>
</dbReference>
<dbReference type="SUPFAM" id="SSF55874">
    <property type="entry name" value="ATPase domain of HSP90 chaperone/DNA topoisomerase II/histidine kinase"/>
    <property type="match status" value="1"/>
</dbReference>
<evidence type="ECO:0000256" key="6">
    <source>
        <dbReference type="ARBA" id="ARBA00022777"/>
    </source>
</evidence>
<dbReference type="SMART" id="SM00387">
    <property type="entry name" value="HATPase_c"/>
    <property type="match status" value="1"/>
</dbReference>
<feature type="transmembrane region" description="Helical" evidence="9">
    <location>
        <begin position="12"/>
        <end position="31"/>
    </location>
</feature>
<keyword evidence="5" id="KW-0547">Nucleotide-binding</keyword>
<evidence type="ECO:0000256" key="1">
    <source>
        <dbReference type="ARBA" id="ARBA00000085"/>
    </source>
</evidence>